<dbReference type="InterPro" id="IPR050282">
    <property type="entry name" value="Cycloisomerase_2"/>
</dbReference>
<evidence type="ECO:0000313" key="5">
    <source>
        <dbReference type="Proteomes" id="UP001464555"/>
    </source>
</evidence>
<dbReference type="InterPro" id="IPR011048">
    <property type="entry name" value="Haem_d1_sf"/>
</dbReference>
<dbReference type="EMBL" id="JBBYHR010000004">
    <property type="protein sequence ID" value="MEL1244501.1"/>
    <property type="molecule type" value="Genomic_DNA"/>
</dbReference>
<dbReference type="RefSeq" id="WP_341696817.1">
    <property type="nucleotide sequence ID" value="NZ_JBBYHR010000004.1"/>
</dbReference>
<sequence length="368" mass="40252">MKLAGIFIFLGAMAMSAQDNYNLVIGTYTNECDSKGIYVYDFNAVTAQLKLRKSTEKVINPSFLTVSPDKKFIYSVNEDGDKSTVSAFKYGLNDGSLNFINKKDSKGADPCYIINDEKNVIVANYTGGTITVFGKKADGSLGDAKQVVKHSGSSTNKVRQEKPHPHMVYFSPDKKFVLSNDLGTDKIYIYSYNPDGGDKALILKESTSTVAGSGPRHLVFNPNGLFVYVLHELNGAIACYSYKDGVLGKLQETSVVPKDFNGVNGAADIHFSNDGKFLYATNRGDANTITVFRVHANGMLNMVQQISTQGVSPRNFAIDPKDNFLLVANQKSNNIVVFKRDKTTGMLSDTTQRIEVCAPVCLVFTANK</sequence>
<dbReference type="EC" id="3.1.1.-" evidence="4"/>
<reference evidence="4 5" key="1">
    <citation type="submission" date="2024-04" db="EMBL/GenBank/DDBJ databases">
        <title>Flavobacterium sp. DGU11 16S ribosomal RNA gene Genome sequencing and assembly.</title>
        <authorList>
            <person name="Park S."/>
        </authorList>
    </citation>
    <scope>NUCLEOTIDE SEQUENCE [LARGE SCALE GENOMIC DNA]</scope>
    <source>
        <strain evidence="4 5">DGU11</strain>
    </source>
</reference>
<name>A0ABU9HWF9_9FLAO</name>
<dbReference type="Proteomes" id="UP001464555">
    <property type="component" value="Unassembled WGS sequence"/>
</dbReference>
<dbReference type="PANTHER" id="PTHR30344">
    <property type="entry name" value="6-PHOSPHOGLUCONOLACTONASE-RELATED"/>
    <property type="match status" value="1"/>
</dbReference>
<keyword evidence="5" id="KW-1185">Reference proteome</keyword>
<feature type="signal peptide" evidence="3">
    <location>
        <begin position="1"/>
        <end position="17"/>
    </location>
</feature>
<comment type="caution">
    <text evidence="4">The sequence shown here is derived from an EMBL/GenBank/DDBJ whole genome shotgun (WGS) entry which is preliminary data.</text>
</comment>
<keyword evidence="2" id="KW-0119">Carbohydrate metabolism</keyword>
<dbReference type="InterPro" id="IPR019405">
    <property type="entry name" value="Lactonase_7-beta_prop"/>
</dbReference>
<keyword evidence="2" id="KW-0313">Glucose metabolism</keyword>
<evidence type="ECO:0000256" key="1">
    <source>
        <dbReference type="ARBA" id="ARBA00005564"/>
    </source>
</evidence>
<accession>A0ABU9HWF9</accession>
<protein>
    <submittedName>
        <fullName evidence="4">Lactonase family protein</fullName>
        <ecNumber evidence="4">3.1.1.-</ecNumber>
    </submittedName>
</protein>
<evidence type="ECO:0000256" key="2">
    <source>
        <dbReference type="ARBA" id="ARBA00022526"/>
    </source>
</evidence>
<dbReference type="Pfam" id="PF10282">
    <property type="entry name" value="Lactonase"/>
    <property type="match status" value="1"/>
</dbReference>
<comment type="similarity">
    <text evidence="1">Belongs to the cycloisomerase 2 family.</text>
</comment>
<dbReference type="Gene3D" id="2.130.10.10">
    <property type="entry name" value="YVTN repeat-like/Quinoprotein amine dehydrogenase"/>
    <property type="match status" value="1"/>
</dbReference>
<dbReference type="SUPFAM" id="SSF51004">
    <property type="entry name" value="C-terminal (heme d1) domain of cytochrome cd1-nitrite reductase"/>
    <property type="match status" value="1"/>
</dbReference>
<feature type="chain" id="PRO_5046041993" evidence="3">
    <location>
        <begin position="18"/>
        <end position="368"/>
    </location>
</feature>
<dbReference type="GO" id="GO:0016787">
    <property type="term" value="F:hydrolase activity"/>
    <property type="evidence" value="ECO:0007669"/>
    <property type="project" value="UniProtKB-KW"/>
</dbReference>
<keyword evidence="3" id="KW-0732">Signal</keyword>
<dbReference type="InterPro" id="IPR015943">
    <property type="entry name" value="WD40/YVTN_repeat-like_dom_sf"/>
</dbReference>
<organism evidence="4 5">
    <name type="scientific">Flavobacterium arundinis</name>
    <dbReference type="NCBI Taxonomy" id="3139143"/>
    <lineage>
        <taxon>Bacteria</taxon>
        <taxon>Pseudomonadati</taxon>
        <taxon>Bacteroidota</taxon>
        <taxon>Flavobacteriia</taxon>
        <taxon>Flavobacteriales</taxon>
        <taxon>Flavobacteriaceae</taxon>
        <taxon>Flavobacterium</taxon>
    </lineage>
</organism>
<gene>
    <name evidence="4" type="ORF">AAEO56_09530</name>
</gene>
<dbReference type="PANTHER" id="PTHR30344:SF1">
    <property type="entry name" value="6-PHOSPHOGLUCONOLACTONASE"/>
    <property type="match status" value="1"/>
</dbReference>
<proteinExistence type="inferred from homology"/>
<keyword evidence="4" id="KW-0378">Hydrolase</keyword>
<evidence type="ECO:0000313" key="4">
    <source>
        <dbReference type="EMBL" id="MEL1244501.1"/>
    </source>
</evidence>
<evidence type="ECO:0000256" key="3">
    <source>
        <dbReference type="SAM" id="SignalP"/>
    </source>
</evidence>